<dbReference type="Proteomes" id="UP000326877">
    <property type="component" value="Unassembled WGS sequence"/>
</dbReference>
<feature type="region of interest" description="Disordered" evidence="1">
    <location>
        <begin position="576"/>
        <end position="598"/>
    </location>
</feature>
<dbReference type="InterPro" id="IPR026797">
    <property type="entry name" value="HAUS_6"/>
</dbReference>
<dbReference type="AlphaFoldDB" id="A0A5N7C0I6"/>
<name>A0A5N7C0I6_PETAA</name>
<dbReference type="PANTHER" id="PTHR16151:SF2">
    <property type="entry name" value="HAUS AUGMIN-LIKE COMPLEX SUBUNIT 6"/>
    <property type="match status" value="1"/>
</dbReference>
<dbReference type="EMBL" id="ML735291">
    <property type="protein sequence ID" value="KAE8387539.1"/>
    <property type="molecule type" value="Genomic_DNA"/>
</dbReference>
<feature type="domain" description="HAUS augmin-like complex subunit 6 N-terminal" evidence="2">
    <location>
        <begin position="24"/>
        <end position="227"/>
    </location>
</feature>
<dbReference type="OrthoDB" id="5575722at2759"/>
<dbReference type="GO" id="GO:0070652">
    <property type="term" value="C:HAUS complex"/>
    <property type="evidence" value="ECO:0007669"/>
    <property type="project" value="InterPro"/>
</dbReference>
<evidence type="ECO:0000259" key="2">
    <source>
        <dbReference type="Pfam" id="PF14661"/>
    </source>
</evidence>
<feature type="compositionally biased region" description="Basic residues" evidence="1">
    <location>
        <begin position="587"/>
        <end position="598"/>
    </location>
</feature>
<feature type="region of interest" description="Disordered" evidence="1">
    <location>
        <begin position="381"/>
        <end position="528"/>
    </location>
</feature>
<sequence length="598" mass="67251">MQSSRPPSRPKMSDWTPQPPLAVFVRNLQLLQLDYHDDWPGITVRSLSPSSQNQRQRVKAVEWALYRLVALWDPETARDKLRPFFPPLEPLQSVNLRAALFRVLSELKKNGDLGKETILRKSMLDDCKGEKFDELLAIFSTAVLRKALAASTDDGVGTPAVKLSMAPGLTQQEYQCMIPLILAHRVSLKEVGERRSRIQDTHESFSQLLDHKKNQLELRSKENRPKISGEADFNQLSREIKANWTGNAEWPDTLLYGGAHSSSDAFLELPFSTAWSKAKASTVEDLKTSSAPDLLIDLESRILRQRARLQRWHQYRSSMQRHERAESANSIKGPSLSFRDHQALTIASISKAVRQPVERVAPKADDRTLLFSLTEALARIEGSHRSASRATPLHAPVVGMDRRNLEPESTSSSDTSSPLVTQQDTCVKSTPSGGTSEAGDDICRSSSPSVQITSDLEFKPTQRKERSTYDLIERTRKSMSLVPPPSSNPRPRDSLRPRRPRPSFPVNQFELDERQTPEISRASTPRDELFEEEADYASVFKSRPRVAHSPITSPAVHVNAVEDFDLSMDMDSRLEMSGDLGLDSPSIKRRGAQRIHRT</sequence>
<dbReference type="GO" id="GO:1990498">
    <property type="term" value="C:mitotic spindle microtubule"/>
    <property type="evidence" value="ECO:0007669"/>
    <property type="project" value="TreeGrafter"/>
</dbReference>
<feature type="compositionally biased region" description="Polar residues" evidence="1">
    <location>
        <begin position="418"/>
        <end position="435"/>
    </location>
</feature>
<evidence type="ECO:0000256" key="1">
    <source>
        <dbReference type="SAM" id="MobiDB-lite"/>
    </source>
</evidence>
<reference evidence="3" key="1">
    <citation type="submission" date="2019-04" db="EMBL/GenBank/DDBJ databases">
        <title>Friends and foes A comparative genomics studyof 23 Aspergillus species from section Flavi.</title>
        <authorList>
            <consortium name="DOE Joint Genome Institute"/>
            <person name="Kjaerbolling I."/>
            <person name="Vesth T."/>
            <person name="Frisvad J.C."/>
            <person name="Nybo J.L."/>
            <person name="Theobald S."/>
            <person name="Kildgaard S."/>
            <person name="Isbrandt T."/>
            <person name="Kuo A."/>
            <person name="Sato A."/>
            <person name="Lyhne E.K."/>
            <person name="Kogle M.E."/>
            <person name="Wiebenga A."/>
            <person name="Kun R.S."/>
            <person name="Lubbers R.J."/>
            <person name="Makela M.R."/>
            <person name="Barry K."/>
            <person name="Chovatia M."/>
            <person name="Clum A."/>
            <person name="Daum C."/>
            <person name="Haridas S."/>
            <person name="He G."/>
            <person name="LaButti K."/>
            <person name="Lipzen A."/>
            <person name="Mondo S."/>
            <person name="Riley R."/>
            <person name="Salamov A."/>
            <person name="Simmons B.A."/>
            <person name="Magnuson J.K."/>
            <person name="Henrissat B."/>
            <person name="Mortensen U.H."/>
            <person name="Larsen T.O."/>
            <person name="Devries R.P."/>
            <person name="Grigoriev I.V."/>
            <person name="Machida M."/>
            <person name="Baker S.E."/>
            <person name="Andersen M.R."/>
        </authorList>
    </citation>
    <scope>NUCLEOTIDE SEQUENCE [LARGE SCALE GENOMIC DNA]</scope>
    <source>
        <strain evidence="3">IBT 14317</strain>
    </source>
</reference>
<gene>
    <name evidence="3" type="ORF">BDV23DRAFT_160845</name>
</gene>
<feature type="compositionally biased region" description="Basic and acidic residues" evidence="1">
    <location>
        <begin position="456"/>
        <end position="476"/>
    </location>
</feature>
<evidence type="ECO:0000313" key="3">
    <source>
        <dbReference type="EMBL" id="KAE8387539.1"/>
    </source>
</evidence>
<organism evidence="3">
    <name type="scientific">Petromyces alliaceus</name>
    <name type="common">Aspergillus alliaceus</name>
    <dbReference type="NCBI Taxonomy" id="209559"/>
    <lineage>
        <taxon>Eukaryota</taxon>
        <taxon>Fungi</taxon>
        <taxon>Dikarya</taxon>
        <taxon>Ascomycota</taxon>
        <taxon>Pezizomycotina</taxon>
        <taxon>Eurotiomycetes</taxon>
        <taxon>Eurotiomycetidae</taxon>
        <taxon>Eurotiales</taxon>
        <taxon>Aspergillaceae</taxon>
        <taxon>Aspergillus</taxon>
        <taxon>Aspergillus subgen. Circumdati</taxon>
    </lineage>
</organism>
<dbReference type="PANTHER" id="PTHR16151">
    <property type="entry name" value="HAUS AUGMIN-LIKE COMPLEX SUBUNIT 6"/>
    <property type="match status" value="1"/>
</dbReference>
<protein>
    <submittedName>
        <fullName evidence="3">HAUS augmin-like complex subunit 6 N-terminus-domain-containing protein</fullName>
    </submittedName>
</protein>
<feature type="compositionally biased region" description="Polar residues" evidence="1">
    <location>
        <begin position="444"/>
        <end position="454"/>
    </location>
</feature>
<accession>A0A5N7C0I6</accession>
<dbReference type="Pfam" id="PF14661">
    <property type="entry name" value="HAUS6_N"/>
    <property type="match status" value="1"/>
</dbReference>
<dbReference type="GO" id="GO:0008017">
    <property type="term" value="F:microtubule binding"/>
    <property type="evidence" value="ECO:0007669"/>
    <property type="project" value="TreeGrafter"/>
</dbReference>
<dbReference type="InterPro" id="IPR028163">
    <property type="entry name" value="HAUS_6_N"/>
</dbReference>
<proteinExistence type="predicted"/>
<dbReference type="GO" id="GO:0051225">
    <property type="term" value="P:spindle assembly"/>
    <property type="evidence" value="ECO:0007669"/>
    <property type="project" value="InterPro"/>
</dbReference>